<comment type="similarity">
    <text evidence="1">Belongs to the CLEC16A/gop-1 family.</text>
</comment>
<dbReference type="GO" id="GO:0007034">
    <property type="term" value="P:vacuolar transport"/>
    <property type="evidence" value="ECO:0007669"/>
    <property type="project" value="TreeGrafter"/>
</dbReference>
<dbReference type="InterPro" id="IPR039272">
    <property type="entry name" value="CLEC16A/TT9"/>
</dbReference>
<evidence type="ECO:0000259" key="3">
    <source>
        <dbReference type="Pfam" id="PF09758"/>
    </source>
</evidence>
<accession>A0AAN9TJ28</accession>
<feature type="domain" description="CLEC16A/TT9 C-terminal" evidence="4">
    <location>
        <begin position="244"/>
        <end position="359"/>
    </location>
</feature>
<dbReference type="AlphaFoldDB" id="A0AAN9TJ28"/>
<evidence type="ECO:0008006" key="7">
    <source>
        <dbReference type="Google" id="ProtNLM"/>
    </source>
</evidence>
<dbReference type="GO" id="GO:0006914">
    <property type="term" value="P:autophagy"/>
    <property type="evidence" value="ECO:0007669"/>
    <property type="project" value="UniProtKB-KW"/>
</dbReference>
<dbReference type="InterPro" id="IPR045820">
    <property type="entry name" value="CLEC16A/TT9_C"/>
</dbReference>
<keyword evidence="2" id="KW-0072">Autophagy</keyword>
<keyword evidence="6" id="KW-1185">Reference proteome</keyword>
<sequence>MFRNRNWFGRNVLKPKNVHSLDHLKHLYTVLSKNQNVSESNRGLLVETLRSIAEILIWGDQNDSSVFDFFLEKNMLSFFLKILKQKCGSYVCVQLLQTLNILFENIRNETSLYYLLSNNHVNSIIVHKFDFSDEEVMAYYISFLKTLSLKLNCHTVHFFYNEHTNDFPLYTEAIKFFNHSETMVRIAVRTLTLNVYRVDDKSMLQFIRDKTAAPYFSNLVWFIGNHVLELDTCVHNDMNQLSGRTRLSDLVAEHLDHLHYLNDIVCLNIEDLNVVLIEHLLNKLLIPLYIMSLLPAKNFLNSVQKEKQISISASLSLFLLSQVFIIINERHLVQPLANILLKGSPAALKKQENSSSTSSPSFVCKNLKNSEEVTDEPSDNSLASFLQNRNVVFNSESVDQVNHLVDSSAFSLNITDEEKEQRLAQDIIVKSGSFLEAIFVHLRCKENDYSVLFSLCLLYAIHSNDGIEKSSLKAFLSPGGSDSEIKYNVSFIENLIQIISVGCQQGCRVRLVTLELAIELLKKLVLIDSKSILLDEHFAAIIGTKEESTSLLRTFYKNEDIFLDTFEDEYYDIKKRPLKVAWLMMDSNLLLQPTNTPMTGVEFSKRLPCGEVERVRRAIRVFLLIRDLVLTLSEERESQLPLTDRTTCIPVGTSLDLNNSDLITCTVLSKDGSKTRRFLAMDQNQLILVEPHSRLLGWGITRMAGFLQDIEVTGDKGESNCLHVKIHHTNTGSAFSAKFLFDDHIRCMAAKQKLVKGRLKARKEKMVQIAKLLDIPVGKQATVTPYNMLSARHQSASSVLYGSCYKTPISVSKTLAKVGSSIKYQYVSDTLSDSNKNTPSTSCESSPKMNRLSQVEELQLFNIPAGGLTSVTRDSLQNETSQVQIAESSCSNFSGIEADLGESQINGDDSAGNVKTV</sequence>
<evidence type="ECO:0000313" key="6">
    <source>
        <dbReference type="Proteomes" id="UP001367676"/>
    </source>
</evidence>
<comment type="caution">
    <text evidence="5">The sequence shown here is derived from an EMBL/GenBank/DDBJ whole genome shotgun (WGS) entry which is preliminary data.</text>
</comment>
<dbReference type="GO" id="GO:0005794">
    <property type="term" value="C:Golgi apparatus"/>
    <property type="evidence" value="ECO:0007669"/>
    <property type="project" value="TreeGrafter"/>
</dbReference>
<name>A0AAN9TJ28_9HEMI</name>
<organism evidence="5 6">
    <name type="scientific">Parthenolecanium corni</name>
    <dbReference type="NCBI Taxonomy" id="536013"/>
    <lineage>
        <taxon>Eukaryota</taxon>
        <taxon>Metazoa</taxon>
        <taxon>Ecdysozoa</taxon>
        <taxon>Arthropoda</taxon>
        <taxon>Hexapoda</taxon>
        <taxon>Insecta</taxon>
        <taxon>Pterygota</taxon>
        <taxon>Neoptera</taxon>
        <taxon>Paraneoptera</taxon>
        <taxon>Hemiptera</taxon>
        <taxon>Sternorrhyncha</taxon>
        <taxon>Coccoidea</taxon>
        <taxon>Coccidae</taxon>
        <taxon>Parthenolecanium</taxon>
    </lineage>
</organism>
<proteinExistence type="inferred from homology"/>
<gene>
    <name evidence="5" type="ORF">V9T40_002533</name>
</gene>
<dbReference type="EMBL" id="JBBCAQ010000022">
    <property type="protein sequence ID" value="KAK7590920.1"/>
    <property type="molecule type" value="Genomic_DNA"/>
</dbReference>
<feature type="domain" description="FPL" evidence="3">
    <location>
        <begin position="49"/>
        <end position="196"/>
    </location>
</feature>
<evidence type="ECO:0000313" key="5">
    <source>
        <dbReference type="EMBL" id="KAK7590920.1"/>
    </source>
</evidence>
<dbReference type="InterPro" id="IPR019155">
    <property type="entry name" value="CLEC16A/TT9_N"/>
</dbReference>
<dbReference type="GO" id="GO:0016197">
    <property type="term" value="P:endosomal transport"/>
    <property type="evidence" value="ECO:0007669"/>
    <property type="project" value="TreeGrafter"/>
</dbReference>
<dbReference type="Proteomes" id="UP001367676">
    <property type="component" value="Unassembled WGS sequence"/>
</dbReference>
<dbReference type="GO" id="GO:0005770">
    <property type="term" value="C:late endosome"/>
    <property type="evidence" value="ECO:0007669"/>
    <property type="project" value="TreeGrafter"/>
</dbReference>
<dbReference type="Pfam" id="PF09758">
    <property type="entry name" value="FPL"/>
    <property type="match status" value="1"/>
</dbReference>
<dbReference type="Pfam" id="PF19439">
    <property type="entry name" value="CLEC16A_C"/>
    <property type="match status" value="2"/>
</dbReference>
<evidence type="ECO:0000259" key="4">
    <source>
        <dbReference type="Pfam" id="PF19439"/>
    </source>
</evidence>
<dbReference type="PANTHER" id="PTHR21481">
    <property type="entry name" value="PROTEIN CLEC16A"/>
    <property type="match status" value="1"/>
</dbReference>
<evidence type="ECO:0000256" key="2">
    <source>
        <dbReference type="ARBA" id="ARBA00023006"/>
    </source>
</evidence>
<reference evidence="5 6" key="1">
    <citation type="submission" date="2024-03" db="EMBL/GenBank/DDBJ databases">
        <title>Adaptation during the transition from Ophiocordyceps entomopathogen to insect associate is accompanied by gene loss and intensified selection.</title>
        <authorList>
            <person name="Ward C.M."/>
            <person name="Onetto C.A."/>
            <person name="Borneman A.R."/>
        </authorList>
    </citation>
    <scope>NUCLEOTIDE SEQUENCE [LARGE SCALE GENOMIC DNA]</scope>
    <source>
        <strain evidence="5">AWRI1</strain>
        <tissue evidence="5">Single Adult Female</tissue>
    </source>
</reference>
<dbReference type="GO" id="GO:1901096">
    <property type="term" value="P:regulation of autophagosome maturation"/>
    <property type="evidence" value="ECO:0007669"/>
    <property type="project" value="TreeGrafter"/>
</dbReference>
<dbReference type="PANTHER" id="PTHR21481:SF0">
    <property type="entry name" value="PROTEIN CLEC16A"/>
    <property type="match status" value="1"/>
</dbReference>
<evidence type="ECO:0000256" key="1">
    <source>
        <dbReference type="ARBA" id="ARBA00006441"/>
    </source>
</evidence>
<feature type="domain" description="CLEC16A/TT9 C-terminal" evidence="4">
    <location>
        <begin position="411"/>
        <end position="813"/>
    </location>
</feature>
<protein>
    <recommendedName>
        <fullName evidence="7">FPL domain-containing protein</fullName>
    </recommendedName>
</protein>